<sequence>MGSEPEAQDEVWPIIWCYDGWLPLKERLQRILPPWAALRVLDPSRPLSEQCADAKVLIPTTGPVDAAAIYAAADLRLIAQPAAGYANIAVDAARQRGVPVTIAPGLNCHSTAEVALMLILMLARRADDVRAAFARRVIGDPVGTELHGKTLGIVGMGQVGSCLAAAARGLGMHVIGVGSKSSRADLEALLSGSDVISLHCHSTPQTRGMIGAAELALMRPRALLVNTARGDVIDDAALLEALQAGRLGGVGLDVHTVEPADPEAPLYKHPKVLALPHCGNTTEEVYARNAELLRDNIVAAREGTELRHRLC</sequence>
<reference evidence="7 8" key="1">
    <citation type="journal article" date="2013" name="BMC Genomics">
        <title>Reconstruction of the lipid metabolism for the microalga Monoraphidium neglectum from its genome sequence reveals characteristics suitable for biofuel production.</title>
        <authorList>
            <person name="Bogen C."/>
            <person name="Al-Dilaimi A."/>
            <person name="Albersmeier A."/>
            <person name="Wichmann J."/>
            <person name="Grundmann M."/>
            <person name="Rupp O."/>
            <person name="Lauersen K.J."/>
            <person name="Blifernez-Klassen O."/>
            <person name="Kalinowski J."/>
            <person name="Goesmann A."/>
            <person name="Mussgnug J.H."/>
            <person name="Kruse O."/>
        </authorList>
    </citation>
    <scope>NUCLEOTIDE SEQUENCE [LARGE SCALE GENOMIC DNA]</scope>
    <source>
        <strain evidence="7 8">SAG 48.87</strain>
    </source>
</reference>
<proteinExistence type="inferred from homology"/>
<dbReference type="Proteomes" id="UP000054498">
    <property type="component" value="Unassembled WGS sequence"/>
</dbReference>
<evidence type="ECO:0000256" key="3">
    <source>
        <dbReference type="ARBA" id="ARBA00023027"/>
    </source>
</evidence>
<dbReference type="InterPro" id="IPR006140">
    <property type="entry name" value="D-isomer_DH_NAD-bd"/>
</dbReference>
<dbReference type="AlphaFoldDB" id="A0A0D2M0P4"/>
<dbReference type="InterPro" id="IPR036291">
    <property type="entry name" value="NAD(P)-bd_dom_sf"/>
</dbReference>
<dbReference type="STRING" id="145388.A0A0D2M0P4"/>
<feature type="domain" description="D-isomer specific 2-hydroxyacid dehydrogenase catalytic" evidence="5">
    <location>
        <begin position="47"/>
        <end position="309"/>
    </location>
</feature>
<name>A0A0D2M0P4_9CHLO</name>
<evidence type="ECO:0000313" key="8">
    <source>
        <dbReference type="Proteomes" id="UP000054498"/>
    </source>
</evidence>
<dbReference type="GeneID" id="25730305"/>
<dbReference type="EC" id="1.1.1.26" evidence="7"/>
<comment type="similarity">
    <text evidence="1 4">Belongs to the D-isomer specific 2-hydroxyacid dehydrogenase family.</text>
</comment>
<keyword evidence="2 4" id="KW-0560">Oxidoreductase</keyword>
<dbReference type="GO" id="GO:0047964">
    <property type="term" value="F:glyoxylate reductase (NADH) activity"/>
    <property type="evidence" value="ECO:0007669"/>
    <property type="project" value="UniProtKB-EC"/>
</dbReference>
<evidence type="ECO:0000256" key="2">
    <source>
        <dbReference type="ARBA" id="ARBA00023002"/>
    </source>
</evidence>
<evidence type="ECO:0000256" key="1">
    <source>
        <dbReference type="ARBA" id="ARBA00005854"/>
    </source>
</evidence>
<organism evidence="7 8">
    <name type="scientific">Monoraphidium neglectum</name>
    <dbReference type="NCBI Taxonomy" id="145388"/>
    <lineage>
        <taxon>Eukaryota</taxon>
        <taxon>Viridiplantae</taxon>
        <taxon>Chlorophyta</taxon>
        <taxon>core chlorophytes</taxon>
        <taxon>Chlorophyceae</taxon>
        <taxon>CS clade</taxon>
        <taxon>Sphaeropleales</taxon>
        <taxon>Selenastraceae</taxon>
        <taxon>Monoraphidium</taxon>
    </lineage>
</organism>
<keyword evidence="8" id="KW-1185">Reference proteome</keyword>
<gene>
    <name evidence="7" type="ORF">MNEG_12897</name>
</gene>
<dbReference type="GO" id="GO:0051287">
    <property type="term" value="F:NAD binding"/>
    <property type="evidence" value="ECO:0007669"/>
    <property type="project" value="InterPro"/>
</dbReference>
<protein>
    <submittedName>
        <fullName evidence="7">Glyoxylate reductase</fullName>
        <ecNumber evidence="7">1.1.1.26</ecNumber>
    </submittedName>
</protein>
<dbReference type="InterPro" id="IPR050857">
    <property type="entry name" value="D-2-hydroxyacid_DH"/>
</dbReference>
<dbReference type="Gene3D" id="3.40.50.720">
    <property type="entry name" value="NAD(P)-binding Rossmann-like Domain"/>
    <property type="match status" value="2"/>
</dbReference>
<dbReference type="KEGG" id="mng:MNEG_12897"/>
<dbReference type="RefSeq" id="XP_013894086.1">
    <property type="nucleotide sequence ID" value="XM_014038632.1"/>
</dbReference>
<dbReference type="SUPFAM" id="SSF52283">
    <property type="entry name" value="Formate/glycerate dehydrogenase catalytic domain-like"/>
    <property type="match status" value="1"/>
</dbReference>
<dbReference type="OrthoDB" id="9991913at2759"/>
<keyword evidence="3" id="KW-0520">NAD</keyword>
<dbReference type="Pfam" id="PF02826">
    <property type="entry name" value="2-Hacid_dh_C"/>
    <property type="match status" value="1"/>
</dbReference>
<feature type="domain" description="D-isomer specific 2-hydroxyacid dehydrogenase NAD-binding" evidence="6">
    <location>
        <begin position="116"/>
        <end position="279"/>
    </location>
</feature>
<dbReference type="EMBL" id="KK103719">
    <property type="protein sequence ID" value="KIY95066.1"/>
    <property type="molecule type" value="Genomic_DNA"/>
</dbReference>
<dbReference type="SUPFAM" id="SSF51735">
    <property type="entry name" value="NAD(P)-binding Rossmann-fold domains"/>
    <property type="match status" value="1"/>
</dbReference>
<dbReference type="PANTHER" id="PTHR42789">
    <property type="entry name" value="D-ISOMER SPECIFIC 2-HYDROXYACID DEHYDROGENASE FAMILY PROTEIN (AFU_ORTHOLOGUE AFUA_6G10090)"/>
    <property type="match status" value="1"/>
</dbReference>
<dbReference type="InterPro" id="IPR006139">
    <property type="entry name" value="D-isomer_2_OHA_DH_cat_dom"/>
</dbReference>
<accession>A0A0D2M0P4</accession>
<evidence type="ECO:0000256" key="4">
    <source>
        <dbReference type="RuleBase" id="RU003719"/>
    </source>
</evidence>
<dbReference type="Pfam" id="PF00389">
    <property type="entry name" value="2-Hacid_dh"/>
    <property type="match status" value="1"/>
</dbReference>
<evidence type="ECO:0000259" key="6">
    <source>
        <dbReference type="Pfam" id="PF02826"/>
    </source>
</evidence>
<evidence type="ECO:0000313" key="7">
    <source>
        <dbReference type="EMBL" id="KIY95066.1"/>
    </source>
</evidence>
<evidence type="ECO:0000259" key="5">
    <source>
        <dbReference type="Pfam" id="PF00389"/>
    </source>
</evidence>
<dbReference type="PANTHER" id="PTHR42789:SF1">
    <property type="entry name" value="D-ISOMER SPECIFIC 2-HYDROXYACID DEHYDROGENASE FAMILY PROTEIN (AFU_ORTHOLOGUE AFUA_6G10090)"/>
    <property type="match status" value="1"/>
</dbReference>